<evidence type="ECO:0000256" key="2">
    <source>
        <dbReference type="ARBA" id="ARBA00022750"/>
    </source>
</evidence>
<evidence type="ECO:0000259" key="5">
    <source>
        <dbReference type="PROSITE" id="PS51767"/>
    </source>
</evidence>
<dbReference type="InterPro" id="IPR001969">
    <property type="entry name" value="Aspartic_peptidase_AS"/>
</dbReference>
<dbReference type="Pfam" id="PF00026">
    <property type="entry name" value="Asp"/>
    <property type="match status" value="1"/>
</dbReference>
<dbReference type="InterPro" id="IPR034164">
    <property type="entry name" value="Pepsin-like_dom"/>
</dbReference>
<dbReference type="InterPro" id="IPR001461">
    <property type="entry name" value="Aspartic_peptidase_A1"/>
</dbReference>
<evidence type="ECO:0000256" key="3">
    <source>
        <dbReference type="PIRSR" id="PIRSR601461-1"/>
    </source>
</evidence>
<dbReference type="PANTHER" id="PTHR47966">
    <property type="entry name" value="BETA-SITE APP-CLEAVING ENZYME, ISOFORM A-RELATED"/>
    <property type="match status" value="1"/>
</dbReference>
<dbReference type="GO" id="GO:0000324">
    <property type="term" value="C:fungal-type vacuole"/>
    <property type="evidence" value="ECO:0007669"/>
    <property type="project" value="TreeGrafter"/>
</dbReference>
<dbReference type="GO" id="GO:0006508">
    <property type="term" value="P:proteolysis"/>
    <property type="evidence" value="ECO:0007669"/>
    <property type="project" value="UniProtKB-KW"/>
</dbReference>
<keyword evidence="7" id="KW-1185">Reference proteome</keyword>
<keyword evidence="2 4" id="KW-0064">Aspartyl protease</keyword>
<dbReference type="PROSITE" id="PS00141">
    <property type="entry name" value="ASP_PROTEASE"/>
    <property type="match status" value="1"/>
</dbReference>
<sequence length="391" mass="42565">MRRFGRSRVSRVANGTTPIEIVAGGQVFSAEVLVGGQEYSVVIDTGSSDPWLATTDFICHDVFTHAEQDQAACEFGMLYDPLQSSTYEQIPDLNFNISYADGEYLTGELAYETFTMAGIEVEKQQFGAVDRAAWFGDQSTAGLIGFAYRSLVSAYAGTDPTTNSARTRRLYNPLFVNMYENEDVAPVFSLAIDRDVSKGGVLALGGIPDIPHSPYWVSAEIEPVGVNQTDGQEVYEFYTIDVGGYAYSNASGAQFNVYNNANPTKIPIAGNNTRAIVDSGTSLCYVPDKVAEDLAFSFDPPGWWSDDNDAYMVDCDAAVPVFGVAISDKIFYVNKLDLVIEIQQDVCAIGVQPAQGGLNILGGTWMKNVIAVFDIGAEEMRFAARQFYSIS</sequence>
<proteinExistence type="inferred from homology"/>
<dbReference type="AlphaFoldDB" id="A0A9Q8L6C0"/>
<reference evidence="6" key="2">
    <citation type="journal article" date="2022" name="Microb. Genom.">
        <title>A chromosome-scale genome assembly of the tomato pathogen Cladosporium fulvum reveals a compartmentalized genome architecture and the presence of a dispensable chromosome.</title>
        <authorList>
            <person name="Zaccaron A.Z."/>
            <person name="Chen L.H."/>
            <person name="Samaras A."/>
            <person name="Stergiopoulos I."/>
        </authorList>
    </citation>
    <scope>NUCLEOTIDE SEQUENCE</scope>
    <source>
        <strain evidence="6">Race5_Kim</strain>
    </source>
</reference>
<gene>
    <name evidence="6" type="ORF">CLAFUR5_00749</name>
</gene>
<evidence type="ECO:0000256" key="4">
    <source>
        <dbReference type="RuleBase" id="RU000454"/>
    </source>
</evidence>
<keyword evidence="4" id="KW-0645">Protease</keyword>
<dbReference type="InterPro" id="IPR021109">
    <property type="entry name" value="Peptidase_aspartic_dom_sf"/>
</dbReference>
<dbReference type="OrthoDB" id="15189at2759"/>
<dbReference type="GeneID" id="71980627"/>
<evidence type="ECO:0000256" key="1">
    <source>
        <dbReference type="ARBA" id="ARBA00007447"/>
    </source>
</evidence>
<dbReference type="KEGG" id="ffu:CLAFUR5_00749"/>
<dbReference type="PROSITE" id="PS51767">
    <property type="entry name" value="PEPTIDASE_A1"/>
    <property type="match status" value="1"/>
</dbReference>
<feature type="domain" description="Peptidase A1" evidence="5">
    <location>
        <begin position="28"/>
        <end position="383"/>
    </location>
</feature>
<name>A0A9Q8L6C0_PASFU</name>
<dbReference type="CDD" id="cd05471">
    <property type="entry name" value="pepsin_like"/>
    <property type="match status" value="1"/>
</dbReference>
<feature type="active site" evidence="3">
    <location>
        <position position="278"/>
    </location>
</feature>
<dbReference type="PRINTS" id="PR00792">
    <property type="entry name" value="PEPSIN"/>
</dbReference>
<feature type="active site" evidence="3">
    <location>
        <position position="44"/>
    </location>
</feature>
<dbReference type="InterPro" id="IPR033121">
    <property type="entry name" value="PEPTIDASE_A1"/>
</dbReference>
<organism evidence="6 7">
    <name type="scientific">Passalora fulva</name>
    <name type="common">Tomato leaf mold</name>
    <name type="synonym">Cladosporium fulvum</name>
    <dbReference type="NCBI Taxonomy" id="5499"/>
    <lineage>
        <taxon>Eukaryota</taxon>
        <taxon>Fungi</taxon>
        <taxon>Dikarya</taxon>
        <taxon>Ascomycota</taxon>
        <taxon>Pezizomycotina</taxon>
        <taxon>Dothideomycetes</taxon>
        <taxon>Dothideomycetidae</taxon>
        <taxon>Mycosphaerellales</taxon>
        <taxon>Mycosphaerellaceae</taxon>
        <taxon>Fulvia</taxon>
    </lineage>
</organism>
<accession>A0A9Q8L6C0</accession>
<evidence type="ECO:0000313" key="6">
    <source>
        <dbReference type="EMBL" id="UJO11676.1"/>
    </source>
</evidence>
<dbReference type="EMBL" id="CP090163">
    <property type="protein sequence ID" value="UJO11676.1"/>
    <property type="molecule type" value="Genomic_DNA"/>
</dbReference>
<reference evidence="6" key="1">
    <citation type="submission" date="2021-12" db="EMBL/GenBank/DDBJ databases">
        <authorList>
            <person name="Zaccaron A."/>
            <person name="Stergiopoulos I."/>
        </authorList>
    </citation>
    <scope>NUCLEOTIDE SEQUENCE</scope>
    <source>
        <strain evidence="6">Race5_Kim</strain>
    </source>
</reference>
<dbReference type="GO" id="GO:0004190">
    <property type="term" value="F:aspartic-type endopeptidase activity"/>
    <property type="evidence" value="ECO:0007669"/>
    <property type="project" value="UniProtKB-KW"/>
</dbReference>
<protein>
    <submittedName>
        <fullName evidence="6">Aspartic-type endopeptidase</fullName>
    </submittedName>
</protein>
<comment type="similarity">
    <text evidence="1 4">Belongs to the peptidase A1 family.</text>
</comment>
<keyword evidence="4" id="KW-0378">Hydrolase</keyword>
<evidence type="ECO:0000313" key="7">
    <source>
        <dbReference type="Proteomes" id="UP000756132"/>
    </source>
</evidence>
<dbReference type="Proteomes" id="UP000756132">
    <property type="component" value="Chromosome 1"/>
</dbReference>
<dbReference type="SUPFAM" id="SSF50630">
    <property type="entry name" value="Acid proteases"/>
    <property type="match status" value="1"/>
</dbReference>
<dbReference type="RefSeq" id="XP_047756042.1">
    <property type="nucleotide sequence ID" value="XM_047899897.1"/>
</dbReference>
<dbReference type="Gene3D" id="2.40.70.10">
    <property type="entry name" value="Acid Proteases"/>
    <property type="match status" value="2"/>
</dbReference>
<dbReference type="PANTHER" id="PTHR47966:SF47">
    <property type="entry name" value="ENDOPEPTIDASE, PUTATIVE (AFU_ORTHOLOGUE AFUA_3G01220)-RELATED"/>
    <property type="match status" value="1"/>
</dbReference>